<evidence type="ECO:0000313" key="2">
    <source>
        <dbReference type="EMBL" id="SIS64850.1"/>
    </source>
</evidence>
<dbReference type="Proteomes" id="UP000187608">
    <property type="component" value="Unassembled WGS sequence"/>
</dbReference>
<keyword evidence="3" id="KW-1185">Reference proteome</keyword>
<dbReference type="Gene3D" id="3.40.470.10">
    <property type="entry name" value="Uracil-DNA glycosylase-like domain"/>
    <property type="match status" value="1"/>
</dbReference>
<gene>
    <name evidence="2" type="ORF">SAMN05421687_1186</name>
</gene>
<evidence type="ECO:0000259" key="1">
    <source>
        <dbReference type="Pfam" id="PF03167"/>
    </source>
</evidence>
<protein>
    <recommendedName>
        <fullName evidence="1">Uracil-DNA glycosylase-like domain-containing protein</fullName>
    </recommendedName>
</protein>
<dbReference type="InterPro" id="IPR036895">
    <property type="entry name" value="Uracil-DNA_glycosylase-like_sf"/>
</dbReference>
<reference evidence="3" key="1">
    <citation type="submission" date="2017-01" db="EMBL/GenBank/DDBJ databases">
        <authorList>
            <person name="Varghese N."/>
            <person name="Submissions S."/>
        </authorList>
    </citation>
    <scope>NUCLEOTIDE SEQUENCE [LARGE SCALE GENOMIC DNA]</scope>
    <source>
        <strain evidence="3">DSM 23127</strain>
    </source>
</reference>
<dbReference type="EMBL" id="FTOC01000018">
    <property type="protein sequence ID" value="SIS64850.1"/>
    <property type="molecule type" value="Genomic_DNA"/>
</dbReference>
<evidence type="ECO:0000313" key="3">
    <source>
        <dbReference type="Proteomes" id="UP000187608"/>
    </source>
</evidence>
<sequence>MSVNQQLYELYERKWEELQREIYALSGEERPTHPLLLKVPDEAAYEQADMKVMIVGKETNDWEGRFGKHSLTDLQEFYADFLANDTKAKHTLFWRYPQELFSSLQERGSVSFVWNNIYKIGKAGKKGKPSRSVRNINQQSFQVFKEELEILKPDIVLFLTGPGYDKVLKSYLPGLTHESMAEGTKREMVRCIHPSLPSIALRTYHPQYLNTRTPEKGPFHRDTPKEALLRMVSER</sequence>
<accession>A0A1N7KTU1</accession>
<organism evidence="2 3">
    <name type="scientific">Salimicrobium flavidum</name>
    <dbReference type="NCBI Taxonomy" id="570947"/>
    <lineage>
        <taxon>Bacteria</taxon>
        <taxon>Bacillati</taxon>
        <taxon>Bacillota</taxon>
        <taxon>Bacilli</taxon>
        <taxon>Bacillales</taxon>
        <taxon>Bacillaceae</taxon>
        <taxon>Salimicrobium</taxon>
    </lineage>
</organism>
<feature type="domain" description="Uracil-DNA glycosylase-like" evidence="1">
    <location>
        <begin position="47"/>
        <end position="223"/>
    </location>
</feature>
<name>A0A1N7KTU1_9BACI</name>
<dbReference type="InterPro" id="IPR005122">
    <property type="entry name" value="Uracil-DNA_glycosylase-like"/>
</dbReference>
<dbReference type="RefSeq" id="WP_076560810.1">
    <property type="nucleotide sequence ID" value="NZ_FTOC01000018.1"/>
</dbReference>
<dbReference type="Pfam" id="PF03167">
    <property type="entry name" value="UDG"/>
    <property type="match status" value="1"/>
</dbReference>
<proteinExistence type="predicted"/>
<dbReference type="AlphaFoldDB" id="A0A1N7KTU1"/>
<dbReference type="OrthoDB" id="307997at2"/>